<dbReference type="InParanoid" id="F4RQ62"/>
<comment type="similarity">
    <text evidence="2">Belongs to the histone deacetylase family. HD type 1 subfamily.</text>
</comment>
<reference evidence="13" key="1">
    <citation type="journal article" date="2011" name="Proc. Natl. Acad. Sci. U.S.A.">
        <title>Obligate biotrophy features unraveled by the genomic analysis of rust fungi.</title>
        <authorList>
            <person name="Duplessis S."/>
            <person name="Cuomo C.A."/>
            <person name="Lin Y.-C."/>
            <person name="Aerts A."/>
            <person name="Tisserant E."/>
            <person name="Veneault-Fourrey C."/>
            <person name="Joly D.L."/>
            <person name="Hacquard S."/>
            <person name="Amselem J."/>
            <person name="Cantarel B.L."/>
            <person name="Chiu R."/>
            <person name="Coutinho P.M."/>
            <person name="Feau N."/>
            <person name="Field M."/>
            <person name="Frey P."/>
            <person name="Gelhaye E."/>
            <person name="Goldberg J."/>
            <person name="Grabherr M.G."/>
            <person name="Kodira C.D."/>
            <person name="Kohler A."/>
            <person name="Kuees U."/>
            <person name="Lindquist E.A."/>
            <person name="Lucas S.M."/>
            <person name="Mago R."/>
            <person name="Mauceli E."/>
            <person name="Morin E."/>
            <person name="Murat C."/>
            <person name="Pangilinan J.L."/>
            <person name="Park R."/>
            <person name="Pearson M."/>
            <person name="Quesneville H."/>
            <person name="Rouhier N."/>
            <person name="Sakthikumar S."/>
            <person name="Salamov A.A."/>
            <person name="Schmutz J."/>
            <person name="Selles B."/>
            <person name="Shapiro H."/>
            <person name="Tanguay P."/>
            <person name="Tuskan G.A."/>
            <person name="Henrissat B."/>
            <person name="Van de Peer Y."/>
            <person name="Rouze P."/>
            <person name="Ellis J.G."/>
            <person name="Dodds P.N."/>
            <person name="Schein J.E."/>
            <person name="Zhong S."/>
            <person name="Hamelin R.C."/>
            <person name="Grigoriev I.V."/>
            <person name="Szabo L.J."/>
            <person name="Martin F."/>
        </authorList>
    </citation>
    <scope>NUCLEOTIDE SEQUENCE [LARGE SCALE GENOMIC DNA]</scope>
    <source>
        <strain evidence="13">98AG31 / pathotype 3-4-7</strain>
    </source>
</reference>
<dbReference type="EMBL" id="GL883113">
    <property type="protein sequence ID" value="EGG05463.1"/>
    <property type="molecule type" value="Genomic_DNA"/>
</dbReference>
<evidence type="ECO:0000256" key="6">
    <source>
        <dbReference type="ARBA" id="ARBA00022853"/>
    </source>
</evidence>
<evidence type="ECO:0000256" key="4">
    <source>
        <dbReference type="ARBA" id="ARBA00022491"/>
    </source>
</evidence>
<comment type="subcellular location">
    <subcellularLocation>
        <location evidence="1">Nucleus</location>
    </subcellularLocation>
</comment>
<dbReference type="PRINTS" id="PR01270">
    <property type="entry name" value="HDASUPER"/>
</dbReference>
<keyword evidence="7" id="KW-0805">Transcription regulation</keyword>
<evidence type="ECO:0000313" key="13">
    <source>
        <dbReference type="Proteomes" id="UP000001072"/>
    </source>
</evidence>
<evidence type="ECO:0000256" key="7">
    <source>
        <dbReference type="ARBA" id="ARBA00023015"/>
    </source>
</evidence>
<dbReference type="InterPro" id="IPR023696">
    <property type="entry name" value="Ureohydrolase_dom_sf"/>
</dbReference>
<keyword evidence="13" id="KW-1185">Reference proteome</keyword>
<dbReference type="GO" id="GO:0141221">
    <property type="term" value="F:histone deacetylase activity, hydrolytic mechanism"/>
    <property type="evidence" value="ECO:0007669"/>
    <property type="project" value="UniProtKB-EC"/>
</dbReference>
<dbReference type="PANTHER" id="PTHR10625">
    <property type="entry name" value="HISTONE DEACETYLASE HDAC1-RELATED"/>
    <property type="match status" value="1"/>
</dbReference>
<accession>F4RQ62</accession>
<dbReference type="Pfam" id="PF00850">
    <property type="entry name" value="Hist_deacetyl"/>
    <property type="match status" value="1"/>
</dbReference>
<evidence type="ECO:0000259" key="11">
    <source>
        <dbReference type="Pfam" id="PF00850"/>
    </source>
</evidence>
<dbReference type="AlphaFoldDB" id="F4RQ62"/>
<dbReference type="STRING" id="747676.F4RQ62"/>
<keyword evidence="6" id="KW-0156">Chromatin regulator</keyword>
<gene>
    <name evidence="12" type="ORF">MELLADRAFT_88034</name>
</gene>
<protein>
    <recommendedName>
        <fullName evidence="3">histone deacetylase</fullName>
        <ecNumber evidence="3">3.5.1.98</ecNumber>
    </recommendedName>
</protein>
<dbReference type="Gene3D" id="3.40.800.20">
    <property type="entry name" value="Histone deacetylase domain"/>
    <property type="match status" value="1"/>
</dbReference>
<dbReference type="GeneID" id="18934741"/>
<evidence type="ECO:0000256" key="10">
    <source>
        <dbReference type="SAM" id="MobiDB-lite"/>
    </source>
</evidence>
<dbReference type="HOGENOM" id="CLU_007727_7_6_1"/>
<dbReference type="SUPFAM" id="SSF52768">
    <property type="entry name" value="Arginase/deacetylase"/>
    <property type="match status" value="1"/>
</dbReference>
<dbReference type="Proteomes" id="UP000001072">
    <property type="component" value="Unassembled WGS sequence"/>
</dbReference>
<evidence type="ECO:0000313" key="12">
    <source>
        <dbReference type="EMBL" id="EGG05463.1"/>
    </source>
</evidence>
<dbReference type="InterPro" id="IPR023801">
    <property type="entry name" value="His_deacetylse_dom"/>
</dbReference>
<proteinExistence type="inferred from homology"/>
<dbReference type="InterPro" id="IPR000286">
    <property type="entry name" value="HDACs"/>
</dbReference>
<organism evidence="13">
    <name type="scientific">Melampsora larici-populina (strain 98AG31 / pathotype 3-4-7)</name>
    <name type="common">Poplar leaf rust fungus</name>
    <dbReference type="NCBI Taxonomy" id="747676"/>
    <lineage>
        <taxon>Eukaryota</taxon>
        <taxon>Fungi</taxon>
        <taxon>Dikarya</taxon>
        <taxon>Basidiomycota</taxon>
        <taxon>Pucciniomycotina</taxon>
        <taxon>Pucciniomycetes</taxon>
        <taxon>Pucciniales</taxon>
        <taxon>Melampsoraceae</taxon>
        <taxon>Melampsora</taxon>
    </lineage>
</organism>
<evidence type="ECO:0000256" key="5">
    <source>
        <dbReference type="ARBA" id="ARBA00022801"/>
    </source>
</evidence>
<sequence>MSTIYQDCPYFPELAEYVQAVAGASLQISRELREGRADIGMVWDGGRHHAQQAKASGFCYVNDIVLAIMELRRPPIDKTQTKIDRVLYLDLDVHHGDGVEMAFHSTSRVLTVSIHCHDPEGGFYPLTGSSSDSGPSPPSPASSHALNIPISSPGQLTHVSSQFLLPIINLYKPDAVVVQCGVDGLAGDPIGGSHWGLGLEEMGNCLNDIIRQSRLIKCKVLLLGGGGYRRANAARAWAYFTSIALARTCSLSTDIPSEVDIYMEYGPSFTLDVPALHSSKFLSSTKSDEEFQKTCSSIKPHLEILEARYTKLELK</sequence>
<feature type="domain" description="Histone deacetylase" evidence="11">
    <location>
        <begin position="5"/>
        <end position="242"/>
    </location>
</feature>
<evidence type="ECO:0000256" key="8">
    <source>
        <dbReference type="ARBA" id="ARBA00023163"/>
    </source>
</evidence>
<dbReference type="GO" id="GO:0031507">
    <property type="term" value="P:heterochromatin formation"/>
    <property type="evidence" value="ECO:0007669"/>
    <property type="project" value="TreeGrafter"/>
</dbReference>
<evidence type="ECO:0000256" key="2">
    <source>
        <dbReference type="ARBA" id="ARBA00006457"/>
    </source>
</evidence>
<dbReference type="PANTHER" id="PTHR10625:SF14">
    <property type="entry name" value="HISTONE DEACETYLASE 8"/>
    <property type="match status" value="1"/>
</dbReference>
<dbReference type="EC" id="3.5.1.98" evidence="3"/>
<dbReference type="RefSeq" id="XP_007411385.1">
    <property type="nucleotide sequence ID" value="XM_007411323.1"/>
</dbReference>
<dbReference type="KEGG" id="mlr:MELLADRAFT_88034"/>
<keyword evidence="4" id="KW-0678">Repressor</keyword>
<keyword evidence="5" id="KW-0378">Hydrolase</keyword>
<evidence type="ECO:0000256" key="9">
    <source>
        <dbReference type="ARBA" id="ARBA00023242"/>
    </source>
</evidence>
<dbReference type="GO" id="GO:0005634">
    <property type="term" value="C:nucleus"/>
    <property type="evidence" value="ECO:0007669"/>
    <property type="project" value="UniProtKB-SubCell"/>
</dbReference>
<dbReference type="InterPro" id="IPR037138">
    <property type="entry name" value="His_deacetylse_dom_sf"/>
</dbReference>
<keyword evidence="8" id="KW-0804">Transcription</keyword>
<name>F4RQ62_MELLP</name>
<dbReference type="eggNOG" id="KOG1342">
    <property type="taxonomic scope" value="Eukaryota"/>
</dbReference>
<dbReference type="VEuPathDB" id="FungiDB:MELLADRAFT_88034"/>
<feature type="region of interest" description="Disordered" evidence="10">
    <location>
        <begin position="125"/>
        <end position="147"/>
    </location>
</feature>
<keyword evidence="9" id="KW-0539">Nucleus</keyword>
<evidence type="ECO:0000256" key="3">
    <source>
        <dbReference type="ARBA" id="ARBA00012111"/>
    </source>
</evidence>
<dbReference type="OrthoDB" id="73273at2759"/>
<evidence type="ECO:0000256" key="1">
    <source>
        <dbReference type="ARBA" id="ARBA00004123"/>
    </source>
</evidence>